<keyword evidence="2" id="KW-0378">Hydrolase</keyword>
<keyword evidence="4" id="KW-0443">Lipid metabolism</keyword>
<dbReference type="GO" id="GO:0003847">
    <property type="term" value="F:1-alkyl-2-acetylglycerophosphocholine esterase activity"/>
    <property type="evidence" value="ECO:0007669"/>
    <property type="project" value="UniProtKB-EC"/>
</dbReference>
<evidence type="ECO:0000313" key="7">
    <source>
        <dbReference type="Proteomes" id="UP000095751"/>
    </source>
</evidence>
<proteinExistence type="predicted"/>
<feature type="region of interest" description="Disordered" evidence="5">
    <location>
        <begin position="465"/>
        <end position="498"/>
    </location>
</feature>
<dbReference type="PANTHER" id="PTHR10272:SF0">
    <property type="entry name" value="PLATELET-ACTIVATING FACTOR ACETYLHYDROLASE"/>
    <property type="match status" value="1"/>
</dbReference>
<evidence type="ECO:0000256" key="2">
    <source>
        <dbReference type="ARBA" id="ARBA00022801"/>
    </source>
</evidence>
<dbReference type="AlphaFoldDB" id="A0A1E7EIW4"/>
<gene>
    <name evidence="6" type="ORF">FRACYDRAFT_266813</name>
</gene>
<keyword evidence="3" id="KW-0442">Lipid degradation</keyword>
<evidence type="ECO:0000256" key="4">
    <source>
        <dbReference type="ARBA" id="ARBA00023098"/>
    </source>
</evidence>
<evidence type="ECO:0000313" key="6">
    <source>
        <dbReference type="EMBL" id="OEU05839.1"/>
    </source>
</evidence>
<dbReference type="Pfam" id="PF03403">
    <property type="entry name" value="PAF-AH_p_II"/>
    <property type="match status" value="1"/>
</dbReference>
<dbReference type="PANTHER" id="PTHR10272">
    <property type="entry name" value="PLATELET-ACTIVATING FACTOR ACETYLHYDROLASE"/>
    <property type="match status" value="1"/>
</dbReference>
<dbReference type="Gene3D" id="3.40.50.1820">
    <property type="entry name" value="alpha/beta hydrolase"/>
    <property type="match status" value="2"/>
</dbReference>
<organism evidence="6 7">
    <name type="scientific">Fragilariopsis cylindrus CCMP1102</name>
    <dbReference type="NCBI Taxonomy" id="635003"/>
    <lineage>
        <taxon>Eukaryota</taxon>
        <taxon>Sar</taxon>
        <taxon>Stramenopiles</taxon>
        <taxon>Ochrophyta</taxon>
        <taxon>Bacillariophyta</taxon>
        <taxon>Bacillariophyceae</taxon>
        <taxon>Bacillariophycidae</taxon>
        <taxon>Bacillariales</taxon>
        <taxon>Bacillariaceae</taxon>
        <taxon>Fragilariopsis</taxon>
    </lineage>
</organism>
<dbReference type="OrthoDB" id="2363873at2759"/>
<accession>A0A1E7EIW4</accession>
<feature type="compositionally biased region" description="Low complexity" evidence="5">
    <location>
        <begin position="465"/>
        <end position="476"/>
    </location>
</feature>
<evidence type="ECO:0000256" key="5">
    <source>
        <dbReference type="SAM" id="MobiDB-lite"/>
    </source>
</evidence>
<evidence type="ECO:0000256" key="1">
    <source>
        <dbReference type="ARBA" id="ARBA00013201"/>
    </source>
</evidence>
<sequence>MRLLSSVTKKALLAFGYPRLNIDPTTIDNNLSNNYNSKNTASSLYHVGATKIRMSTDLPACQLFYPAATAISATTDDDLTKKKNENKNKFIPYFRKEAVTGMIDYLNGFGDGLLQMLQEKSHPCQQYYDCNPIMTTMNITNNENNDDDDDSNNTKKFPLLLFSHGLGGNMELYTELCAMIASYVPYSRQKVLDMRTPMLEQRVNELQQIYDYMATSATNEKDVPVPSSELVQQIISITNINELHLVGHSFGGATQLLAAQKWMTSNKAVQESTETDTETERIKSSATTIGTADSGGGGGIATAVVAAAPATTTTVVTTNTISNTATTKIPPIIPKSIMVLDAWCYALSDEILNNGISISVVDVDDDDDDQAQQQYPKIISILSQDWALTNQERKQTLQFLKNCHNNNNNNNVYSYYAKDSVHQSFSDTECWLPTYIARKTFGMRGMKEDRHITIRSCVNEFIKQQTSTQEQTTSTQHKNNEDDNNNNNSNILIPFPYK</sequence>
<dbReference type="GO" id="GO:0016042">
    <property type="term" value="P:lipid catabolic process"/>
    <property type="evidence" value="ECO:0007669"/>
    <property type="project" value="UniProtKB-KW"/>
</dbReference>
<protein>
    <recommendedName>
        <fullName evidence="1">1-alkyl-2-acetylglycerophosphocholine esterase</fullName>
        <ecNumber evidence="1">3.1.1.47</ecNumber>
    </recommendedName>
</protein>
<dbReference type="KEGG" id="fcy:FRACYDRAFT_266813"/>
<evidence type="ECO:0000256" key="3">
    <source>
        <dbReference type="ARBA" id="ARBA00022963"/>
    </source>
</evidence>
<dbReference type="SUPFAM" id="SSF53474">
    <property type="entry name" value="alpha/beta-Hydrolases"/>
    <property type="match status" value="1"/>
</dbReference>
<name>A0A1E7EIW4_9STRA</name>
<dbReference type="InterPro" id="IPR029058">
    <property type="entry name" value="AB_hydrolase_fold"/>
</dbReference>
<dbReference type="Proteomes" id="UP000095751">
    <property type="component" value="Unassembled WGS sequence"/>
</dbReference>
<reference evidence="6 7" key="1">
    <citation type="submission" date="2016-09" db="EMBL/GenBank/DDBJ databases">
        <title>Extensive genetic diversity and differential bi-allelic expression allows diatom success in the polar Southern Ocean.</title>
        <authorList>
            <consortium name="DOE Joint Genome Institute"/>
            <person name="Mock T."/>
            <person name="Otillar R.P."/>
            <person name="Strauss J."/>
            <person name="Dupont C."/>
            <person name="Frickenhaus S."/>
            <person name="Maumus F."/>
            <person name="Mcmullan M."/>
            <person name="Sanges R."/>
            <person name="Schmutz J."/>
            <person name="Toseland A."/>
            <person name="Valas R."/>
            <person name="Veluchamy A."/>
            <person name="Ward B.J."/>
            <person name="Allen A."/>
            <person name="Barry K."/>
            <person name="Falciatore A."/>
            <person name="Ferrante M."/>
            <person name="Fortunato A.E."/>
            <person name="Gloeckner G."/>
            <person name="Gruber A."/>
            <person name="Hipkin R."/>
            <person name="Janech M."/>
            <person name="Kroth P."/>
            <person name="Leese F."/>
            <person name="Lindquist E."/>
            <person name="Lyon B.R."/>
            <person name="Martin J."/>
            <person name="Mayer C."/>
            <person name="Parker M."/>
            <person name="Quesneville H."/>
            <person name="Raymond J."/>
            <person name="Uhlig C."/>
            <person name="Valentin K.U."/>
            <person name="Worden A.Z."/>
            <person name="Armbrust E.V."/>
            <person name="Bowler C."/>
            <person name="Green B."/>
            <person name="Moulton V."/>
            <person name="Van Oosterhout C."/>
            <person name="Grigoriev I."/>
        </authorList>
    </citation>
    <scope>NUCLEOTIDE SEQUENCE [LARGE SCALE GENOMIC DNA]</scope>
    <source>
        <strain evidence="6 7">CCMP1102</strain>
    </source>
</reference>
<keyword evidence="7" id="KW-1185">Reference proteome</keyword>
<dbReference type="EMBL" id="KV784455">
    <property type="protein sequence ID" value="OEU05839.1"/>
    <property type="molecule type" value="Genomic_DNA"/>
</dbReference>
<dbReference type="EC" id="3.1.1.47" evidence="1"/>
<dbReference type="InParanoid" id="A0A1E7EIW4"/>
<feature type="region of interest" description="Disordered" evidence="5">
    <location>
        <begin position="268"/>
        <end position="290"/>
    </location>
</feature>